<dbReference type="Proteomes" id="UP000829685">
    <property type="component" value="Unassembled WGS sequence"/>
</dbReference>
<feature type="compositionally biased region" description="Polar residues" evidence="1">
    <location>
        <begin position="82"/>
        <end position="99"/>
    </location>
</feature>
<feature type="compositionally biased region" description="Polar residues" evidence="1">
    <location>
        <begin position="173"/>
        <end position="182"/>
    </location>
</feature>
<dbReference type="AlphaFoldDB" id="A0A9Q0APL3"/>
<feature type="compositionally biased region" description="Low complexity" evidence="1">
    <location>
        <begin position="183"/>
        <end position="192"/>
    </location>
</feature>
<keyword evidence="2" id="KW-0472">Membrane</keyword>
<organism evidence="3 4">
    <name type="scientific">Neoarthrinium moseri</name>
    <dbReference type="NCBI Taxonomy" id="1658444"/>
    <lineage>
        <taxon>Eukaryota</taxon>
        <taxon>Fungi</taxon>
        <taxon>Dikarya</taxon>
        <taxon>Ascomycota</taxon>
        <taxon>Pezizomycotina</taxon>
        <taxon>Sordariomycetes</taxon>
        <taxon>Xylariomycetidae</taxon>
        <taxon>Amphisphaeriales</taxon>
        <taxon>Apiosporaceae</taxon>
        <taxon>Neoarthrinium</taxon>
    </lineage>
</organism>
<keyword evidence="2" id="KW-1133">Transmembrane helix</keyword>
<comment type="caution">
    <text evidence="3">The sequence shown here is derived from an EMBL/GenBank/DDBJ whole genome shotgun (WGS) entry which is preliminary data.</text>
</comment>
<feature type="region of interest" description="Disordered" evidence="1">
    <location>
        <begin position="73"/>
        <end position="99"/>
    </location>
</feature>
<evidence type="ECO:0000256" key="2">
    <source>
        <dbReference type="SAM" id="Phobius"/>
    </source>
</evidence>
<evidence type="ECO:0000313" key="3">
    <source>
        <dbReference type="EMBL" id="KAI1870111.1"/>
    </source>
</evidence>
<feature type="transmembrane region" description="Helical" evidence="2">
    <location>
        <begin position="16"/>
        <end position="40"/>
    </location>
</feature>
<evidence type="ECO:0000313" key="4">
    <source>
        <dbReference type="Proteomes" id="UP000829685"/>
    </source>
</evidence>
<accession>A0A9Q0APL3</accession>
<reference evidence="3" key="1">
    <citation type="submission" date="2021-03" db="EMBL/GenBank/DDBJ databases">
        <title>Revisited historic fungal species revealed as producer of novel bioactive compounds through whole genome sequencing and comparative genomics.</title>
        <authorList>
            <person name="Vignolle G.A."/>
            <person name="Hochenegger N."/>
            <person name="Mach R.L."/>
            <person name="Mach-Aigner A.R."/>
            <person name="Javad Rahimi M."/>
            <person name="Salim K.A."/>
            <person name="Chan C.M."/>
            <person name="Lim L.B.L."/>
            <person name="Cai F."/>
            <person name="Druzhinina I.S."/>
            <person name="U'Ren J.M."/>
            <person name="Derntl C."/>
        </authorList>
    </citation>
    <scope>NUCLEOTIDE SEQUENCE</scope>
    <source>
        <strain evidence="3">TUCIM 5799</strain>
    </source>
</reference>
<name>A0A9Q0APL3_9PEZI</name>
<feature type="region of interest" description="Disordered" evidence="1">
    <location>
        <begin position="210"/>
        <end position="231"/>
    </location>
</feature>
<protein>
    <submittedName>
        <fullName evidence="3">Uncharacterized protein</fullName>
    </submittedName>
</protein>
<feature type="region of interest" description="Disordered" evidence="1">
    <location>
        <begin position="144"/>
        <end position="192"/>
    </location>
</feature>
<gene>
    <name evidence="3" type="ORF">JX265_006281</name>
</gene>
<proteinExistence type="predicted"/>
<dbReference type="EMBL" id="JAFIMR010000014">
    <property type="protein sequence ID" value="KAI1870111.1"/>
    <property type="molecule type" value="Genomic_DNA"/>
</dbReference>
<keyword evidence="4" id="KW-1185">Reference proteome</keyword>
<sequence length="261" mass="28701">MSEKSTSNDGANNRTLIITLSTVLSVVGVVVISIAVYLCLRNRRRRLKLFNRGITPIDDDEIATWKTNRNVQEKGGDRYTTRRSNSSAYTHRHAPSNSLIQYQSNVRPSLDTSPQSPRSFIHKQSFEAPQSLPGAVLAKAPNARSGLTDEAVPGDEPFVAPIKRQPSKLNKAPPSSSSQGPQRTRGSRSSSMRSFADAWYGENMVIHSPRTSYDTPTRTTSRVYSTSTAPPRLSLSDTNDHFATVLSPPPLHRTEIGRALG</sequence>
<keyword evidence="2" id="KW-0812">Transmembrane</keyword>
<feature type="compositionally biased region" description="Low complexity" evidence="1">
    <location>
        <begin position="215"/>
        <end position="228"/>
    </location>
</feature>
<evidence type="ECO:0000256" key="1">
    <source>
        <dbReference type="SAM" id="MobiDB-lite"/>
    </source>
</evidence>